<dbReference type="Proteomes" id="UP000028542">
    <property type="component" value="Unassembled WGS sequence"/>
</dbReference>
<dbReference type="AlphaFoldDB" id="A0A084JES6"/>
<comment type="caution">
    <text evidence="1">The sequence shown here is derived from an EMBL/GenBank/DDBJ whole genome shotgun (WGS) entry which is preliminary data.</text>
</comment>
<dbReference type="RefSeq" id="WP_035130950.1">
    <property type="nucleotide sequence ID" value="NZ_JPMD01000011.1"/>
</dbReference>
<dbReference type="EMBL" id="JPMD01000011">
    <property type="protein sequence ID" value="KEZ87460.1"/>
    <property type="molecule type" value="Genomic_DNA"/>
</dbReference>
<proteinExistence type="predicted"/>
<name>A0A084JES6_9CLOT</name>
<sequence>MENEKVINESLVNGQVSLLGDPAAGTVKYKTTYLYGYQKASDMKRKCFNVFDSGQVSVFKEIVSVIIGSTEYFGSALTAVDLISMLSTVDQKNHARKIYEAVDKYIDLLALGRYTTIILKEKYVWEYQGKNKQYWKIAPEFLEASVTF</sequence>
<keyword evidence="2" id="KW-1185">Reference proteome</keyword>
<gene>
    <name evidence="1" type="ORF">IO99_05080</name>
</gene>
<evidence type="ECO:0000313" key="1">
    <source>
        <dbReference type="EMBL" id="KEZ87460.1"/>
    </source>
</evidence>
<organism evidence="1 2">
    <name type="scientific">Clostridium sulfidigenes</name>
    <dbReference type="NCBI Taxonomy" id="318464"/>
    <lineage>
        <taxon>Bacteria</taxon>
        <taxon>Bacillati</taxon>
        <taxon>Bacillota</taxon>
        <taxon>Clostridia</taxon>
        <taxon>Eubacteriales</taxon>
        <taxon>Clostridiaceae</taxon>
        <taxon>Clostridium</taxon>
    </lineage>
</organism>
<protein>
    <submittedName>
        <fullName evidence="1">Uncharacterized protein</fullName>
    </submittedName>
</protein>
<reference evidence="1 2" key="1">
    <citation type="submission" date="2014-07" db="EMBL/GenBank/DDBJ databases">
        <title>Draft genome of Clostridium sulfidigenes 113A isolated from sediments associated with methane hydrate from Krishna Godavari basin.</title>
        <authorList>
            <person name="Honkalas V.S."/>
            <person name="Dabir A.P."/>
            <person name="Arora P."/>
            <person name="Dhakephalkar P.K."/>
        </authorList>
    </citation>
    <scope>NUCLEOTIDE SEQUENCE [LARGE SCALE GENOMIC DNA]</scope>
    <source>
        <strain evidence="1 2">113A</strain>
    </source>
</reference>
<accession>A0A084JES6</accession>
<evidence type="ECO:0000313" key="2">
    <source>
        <dbReference type="Proteomes" id="UP000028542"/>
    </source>
</evidence>